<proteinExistence type="predicted"/>
<gene>
    <name evidence="2" type="ORF">PPGU16_01360</name>
</gene>
<dbReference type="KEGG" id="plad:PPGU16_01360"/>
<keyword evidence="3" id="KW-1185">Reference proteome</keyword>
<organism evidence="2 3">
    <name type="scientific">Paraburkholderia largidicola</name>
    <dbReference type="NCBI Taxonomy" id="3014751"/>
    <lineage>
        <taxon>Bacteria</taxon>
        <taxon>Pseudomonadati</taxon>
        <taxon>Pseudomonadota</taxon>
        <taxon>Betaproteobacteria</taxon>
        <taxon>Burkholderiales</taxon>
        <taxon>Burkholderiaceae</taxon>
        <taxon>Paraburkholderia</taxon>
    </lineage>
</organism>
<dbReference type="AlphaFoldDB" id="A0A7I8BF95"/>
<evidence type="ECO:0000313" key="3">
    <source>
        <dbReference type="Proteomes" id="UP000510888"/>
    </source>
</evidence>
<dbReference type="Proteomes" id="UP000510888">
    <property type="component" value="Chromosome 1"/>
</dbReference>
<accession>A0A7I8BF95</accession>
<dbReference type="EMBL" id="AP023174">
    <property type="protein sequence ID" value="BCF87069.1"/>
    <property type="molecule type" value="Genomic_DNA"/>
</dbReference>
<feature type="region of interest" description="Disordered" evidence="1">
    <location>
        <begin position="47"/>
        <end position="68"/>
    </location>
</feature>
<evidence type="ECO:0000256" key="1">
    <source>
        <dbReference type="SAM" id="MobiDB-lite"/>
    </source>
</evidence>
<protein>
    <submittedName>
        <fullName evidence="2">Uncharacterized protein</fullName>
    </submittedName>
</protein>
<reference evidence="2 3" key="1">
    <citation type="journal article" date="2020" name="Genes (Basel)">
        <title>Genomic Comparison of Insect Gut Symbionts from Divergent Burkholderia Subclades.</title>
        <authorList>
            <person name="Takeshita K."/>
            <person name="Kikuchi Y."/>
        </authorList>
    </citation>
    <scope>NUCLEOTIDE SEQUENCE [LARGE SCALE GENOMIC DNA]</scope>
    <source>
        <strain evidence="2 3">PGU16</strain>
    </source>
</reference>
<evidence type="ECO:0000313" key="2">
    <source>
        <dbReference type="EMBL" id="BCF87069.1"/>
    </source>
</evidence>
<sequence length="91" mass="10385">MLHDDAYDGNAVRVQRSMRCGSDTQATGIKEWFEPRGLIHDGVFQKWDEREPPKNPDARRAKTEGIKDRAHDAPVYDVTSASWRLRADAFA</sequence>
<name>A0A7I8BF95_9BURK</name>